<dbReference type="PANTHER" id="PTHR10359">
    <property type="entry name" value="A/G-SPECIFIC ADENINE GLYCOSYLASE/ENDONUCLEASE III"/>
    <property type="match status" value="1"/>
</dbReference>
<dbReference type="GO" id="GO:0004519">
    <property type="term" value="F:endonuclease activity"/>
    <property type="evidence" value="ECO:0007669"/>
    <property type="project" value="UniProtKB-KW"/>
</dbReference>
<dbReference type="GO" id="GO:0046872">
    <property type="term" value="F:metal ion binding"/>
    <property type="evidence" value="ECO:0007669"/>
    <property type="project" value="UniProtKB-KW"/>
</dbReference>
<evidence type="ECO:0000256" key="4">
    <source>
        <dbReference type="ARBA" id="ARBA00023014"/>
    </source>
</evidence>
<dbReference type="GO" id="GO:0051539">
    <property type="term" value="F:4 iron, 4 sulfur cluster binding"/>
    <property type="evidence" value="ECO:0007669"/>
    <property type="project" value="UniProtKB-KW"/>
</dbReference>
<accession>A0A6I6E189</accession>
<dbReference type="Gene3D" id="1.10.1670.10">
    <property type="entry name" value="Helix-hairpin-Helix base-excision DNA repair enzymes (C-terminal)"/>
    <property type="match status" value="1"/>
</dbReference>
<dbReference type="CDD" id="cd00056">
    <property type="entry name" value="ENDO3c"/>
    <property type="match status" value="1"/>
</dbReference>
<dbReference type="SMART" id="SM00478">
    <property type="entry name" value="ENDO3c"/>
    <property type="match status" value="1"/>
</dbReference>
<evidence type="ECO:0000313" key="6">
    <source>
        <dbReference type="EMBL" id="QGU32695.1"/>
    </source>
</evidence>
<keyword evidence="2" id="KW-0479">Metal-binding</keyword>
<dbReference type="PIRSF" id="PIRSF001435">
    <property type="entry name" value="Nth"/>
    <property type="match status" value="1"/>
</dbReference>
<dbReference type="OrthoDB" id="9802365at2"/>
<dbReference type="AlphaFoldDB" id="A0A6I6E189"/>
<dbReference type="InterPro" id="IPR023170">
    <property type="entry name" value="HhH_base_excis_C"/>
</dbReference>
<name>A0A6I6E189_THETI</name>
<keyword evidence="3" id="KW-0408">Iron</keyword>
<evidence type="ECO:0000256" key="2">
    <source>
        <dbReference type="ARBA" id="ARBA00022723"/>
    </source>
</evidence>
<keyword evidence="6" id="KW-0540">Nuclease</keyword>
<keyword evidence="6" id="KW-0255">Endonuclease</keyword>
<dbReference type="InterPro" id="IPR003265">
    <property type="entry name" value="HhH-GPD_domain"/>
</dbReference>
<proteinExistence type="predicted"/>
<dbReference type="Proteomes" id="UP000426424">
    <property type="component" value="Chromosome"/>
</dbReference>
<keyword evidence="4" id="KW-0411">Iron-sulfur</keyword>
<dbReference type="PANTHER" id="PTHR10359:SF19">
    <property type="entry name" value="DNA REPAIR GLYCOSYLASE MJ1434-RELATED"/>
    <property type="match status" value="1"/>
</dbReference>
<dbReference type="SUPFAM" id="SSF48150">
    <property type="entry name" value="DNA-glycosylase"/>
    <property type="match status" value="1"/>
</dbReference>
<feature type="domain" description="HhH-GPD" evidence="5">
    <location>
        <begin position="38"/>
        <end position="195"/>
    </location>
</feature>
<keyword evidence="7" id="KW-1185">Reference proteome</keyword>
<dbReference type="Gene3D" id="1.10.340.30">
    <property type="entry name" value="Hypothetical protein, domain 2"/>
    <property type="match status" value="1"/>
</dbReference>
<dbReference type="GO" id="GO:0006284">
    <property type="term" value="P:base-excision repair"/>
    <property type="evidence" value="ECO:0007669"/>
    <property type="project" value="InterPro"/>
</dbReference>
<gene>
    <name evidence="6" type="ORF">E6P07_06690</name>
</gene>
<evidence type="ECO:0000259" key="5">
    <source>
        <dbReference type="SMART" id="SM00478"/>
    </source>
</evidence>
<sequence>MFEPKRVRAIHDHLLVCHGPRHWWPAETPFEVMIGAVLTQNTAWSNVERAITRLRAHCRLEAEAILALDPIELAETIRPSGYFNVKARRLIAFCTFYRAAGGWDGLNALDTETLRARLLAVKGIGPETADDILLYAFERPVFVVDAYTRRIFSRLGLLRGDEGYETIRAAFERALGPDVPRYKEYHALLVEHAKQVCRSRPRCSDCVLSRTLPCRQALASDA</sequence>
<evidence type="ECO:0000256" key="3">
    <source>
        <dbReference type="ARBA" id="ARBA00023004"/>
    </source>
</evidence>
<dbReference type="InterPro" id="IPR011257">
    <property type="entry name" value="DNA_glycosylase"/>
</dbReference>
<dbReference type="KEGG" id="ttp:E6P07_06690"/>
<keyword evidence="6" id="KW-0378">Hydrolase</keyword>
<dbReference type="EMBL" id="CP039268">
    <property type="protein sequence ID" value="QGU32695.1"/>
    <property type="molecule type" value="Genomic_DNA"/>
</dbReference>
<dbReference type="Pfam" id="PF00730">
    <property type="entry name" value="HhH-GPD"/>
    <property type="match status" value="1"/>
</dbReference>
<protein>
    <submittedName>
        <fullName evidence="6">Endonuclease</fullName>
    </submittedName>
</protein>
<evidence type="ECO:0000313" key="7">
    <source>
        <dbReference type="Proteomes" id="UP000426424"/>
    </source>
</evidence>
<keyword evidence="1" id="KW-0004">4Fe-4S</keyword>
<evidence type="ECO:0000256" key="1">
    <source>
        <dbReference type="ARBA" id="ARBA00022485"/>
    </source>
</evidence>
<reference evidence="6 7" key="1">
    <citation type="submission" date="2019-12" db="EMBL/GenBank/DDBJ databases">
        <title>The complete genome of the thermophilic, anoxygenic phototrophic gammaproteobacterium Thermochromatium tepidum.</title>
        <authorList>
            <person name="Sattley W.M."/>
            <person name="Swingley W.D."/>
            <person name="Burchell B.M."/>
            <person name="Gurbani S.A."/>
            <person name="Kujawa C.M."/>
            <person name="Nuccio D.A."/>
            <person name="Schladweiler J."/>
            <person name="Shaffer K.N."/>
            <person name="Stokes L.M."/>
            <person name="Touchman J.W."/>
            <person name="Blankenship R.E."/>
            <person name="Madigan M.T."/>
        </authorList>
    </citation>
    <scope>NUCLEOTIDE SEQUENCE [LARGE SCALE GENOMIC DNA]</scope>
    <source>
        <strain evidence="6 7">ATCC 43061</strain>
    </source>
</reference>
<dbReference type="RefSeq" id="WP_153974891.1">
    <property type="nucleotide sequence ID" value="NZ_CP039268.1"/>
</dbReference>
<organism evidence="6 7">
    <name type="scientific">Thermochromatium tepidum ATCC 43061</name>
    <dbReference type="NCBI Taxonomy" id="316276"/>
    <lineage>
        <taxon>Bacteria</taxon>
        <taxon>Pseudomonadati</taxon>
        <taxon>Pseudomonadota</taxon>
        <taxon>Gammaproteobacteria</taxon>
        <taxon>Chromatiales</taxon>
        <taxon>Chromatiaceae</taxon>
        <taxon>Thermochromatium</taxon>
    </lineage>
</organism>